<keyword evidence="1" id="KW-0175">Coiled coil</keyword>
<feature type="coiled-coil region" evidence="1">
    <location>
        <begin position="12"/>
        <end position="53"/>
    </location>
</feature>
<proteinExistence type="predicted"/>
<gene>
    <name evidence="3" type="ORF">EZS28_005487</name>
</gene>
<organism evidence="3 4">
    <name type="scientific">Streblomastix strix</name>
    <dbReference type="NCBI Taxonomy" id="222440"/>
    <lineage>
        <taxon>Eukaryota</taxon>
        <taxon>Metamonada</taxon>
        <taxon>Preaxostyla</taxon>
        <taxon>Oxymonadida</taxon>
        <taxon>Streblomastigidae</taxon>
        <taxon>Streblomastix</taxon>
    </lineage>
</organism>
<evidence type="ECO:0008006" key="5">
    <source>
        <dbReference type="Google" id="ProtNLM"/>
    </source>
</evidence>
<comment type="caution">
    <text evidence="3">The sequence shown here is derived from an EMBL/GenBank/DDBJ whole genome shotgun (WGS) entry which is preliminary data.</text>
</comment>
<evidence type="ECO:0000256" key="1">
    <source>
        <dbReference type="SAM" id="Coils"/>
    </source>
</evidence>
<accession>A0A5J4WVH2</accession>
<protein>
    <recommendedName>
        <fullName evidence="5">SPRY domain-containing protein</fullName>
    </recommendedName>
</protein>
<reference evidence="3 4" key="1">
    <citation type="submission" date="2019-03" db="EMBL/GenBank/DDBJ databases">
        <title>Single cell metagenomics reveals metabolic interactions within the superorganism composed of flagellate Streblomastix strix and complex community of Bacteroidetes bacteria on its surface.</title>
        <authorList>
            <person name="Treitli S.C."/>
            <person name="Kolisko M."/>
            <person name="Husnik F."/>
            <person name="Keeling P."/>
            <person name="Hampl V."/>
        </authorList>
    </citation>
    <scope>NUCLEOTIDE SEQUENCE [LARGE SCALE GENOMIC DNA]</scope>
    <source>
        <strain evidence="3">ST1C</strain>
    </source>
</reference>
<dbReference type="Proteomes" id="UP000324800">
    <property type="component" value="Unassembled WGS sequence"/>
</dbReference>
<evidence type="ECO:0000256" key="2">
    <source>
        <dbReference type="SAM" id="MobiDB-lite"/>
    </source>
</evidence>
<name>A0A5J4WVH2_9EUKA</name>
<feature type="region of interest" description="Disordered" evidence="2">
    <location>
        <begin position="188"/>
        <end position="208"/>
    </location>
</feature>
<dbReference type="EMBL" id="SNRW01000839">
    <property type="protein sequence ID" value="KAA6398988.1"/>
    <property type="molecule type" value="Genomic_DNA"/>
</dbReference>
<feature type="compositionally biased region" description="Basic and acidic residues" evidence="2">
    <location>
        <begin position="189"/>
        <end position="208"/>
    </location>
</feature>
<dbReference type="OrthoDB" id="2306477at2759"/>
<sequence length="208" mass="23338">MSVTFKYTQQMIDEALRVAQQAQRLADQAKQHADDLQKHADEAKAQYEHLLAGLTNQISIVSTQHFAQSPVISSNLDVQIDEIGIADESVIIKQNEKPSEVGFQKIVEFNHTGQICHIGKNVGGNSGFGNNSRVIMEVNMDSSPNSLTFFVNDVEQKNYIINIPPSVYHLPRLNSSFELLRFENQMEPSAKHGDGSRALEWGKEWKSK</sequence>
<evidence type="ECO:0000313" key="4">
    <source>
        <dbReference type="Proteomes" id="UP000324800"/>
    </source>
</evidence>
<evidence type="ECO:0000313" key="3">
    <source>
        <dbReference type="EMBL" id="KAA6398988.1"/>
    </source>
</evidence>
<dbReference type="AlphaFoldDB" id="A0A5J4WVH2"/>